<dbReference type="SUPFAM" id="SSF53822">
    <property type="entry name" value="Periplasmic binding protein-like I"/>
    <property type="match status" value="1"/>
</dbReference>
<evidence type="ECO:0000313" key="3">
    <source>
        <dbReference type="EMBL" id="CAB4652709.1"/>
    </source>
</evidence>
<reference evidence="3" key="1">
    <citation type="submission" date="2020-05" db="EMBL/GenBank/DDBJ databases">
        <authorList>
            <person name="Chiriac C."/>
            <person name="Salcher M."/>
            <person name="Ghai R."/>
            <person name="Kavagutti S V."/>
        </authorList>
    </citation>
    <scope>NUCLEOTIDE SEQUENCE</scope>
</reference>
<dbReference type="Gene3D" id="3.40.50.2300">
    <property type="match status" value="2"/>
</dbReference>
<gene>
    <name evidence="3" type="ORF">UFOPK2237_00618</name>
</gene>
<proteinExistence type="predicted"/>
<keyword evidence="1" id="KW-0732">Signal</keyword>
<dbReference type="Pfam" id="PF13458">
    <property type="entry name" value="Peripla_BP_6"/>
    <property type="match status" value="1"/>
</dbReference>
<dbReference type="EMBL" id="CAEZWI010000060">
    <property type="protein sequence ID" value="CAB4652709.1"/>
    <property type="molecule type" value="Genomic_DNA"/>
</dbReference>
<feature type="domain" description="Leucine-binding protein" evidence="2">
    <location>
        <begin position="45"/>
        <end position="385"/>
    </location>
</feature>
<evidence type="ECO:0000259" key="2">
    <source>
        <dbReference type="Pfam" id="PF13458"/>
    </source>
</evidence>
<accession>A0A6J6KXJ1</accession>
<sequence>MIRSKTSIRVASLAAAAALLAACGGGSGDASATGAATAAAPTGEPIVIGAPFAQSGPAGIADHKDCWNGTDLAIEEINNAGGVNGRPLELSVTDIDILTPEGITAAFQKLAAEKVSAIQSAFVIIPPPALDAAAAYGAPYMSGDTNIDAIKLAQADAVKYGNYFTDPAETYYGSGFVTFLTQLSDSGSWTPSNNKVDIIRGDTAYNKNIADATEAAIAASGGKWELGQIIDITAGTKDWGPVIAKLQANPAGAIMVDHWIGAELASFSQQFAGDPVADSLVYLQYGPSQPEFLQIAGAAAEGFVWGTVIGVGNTSDQDKAFRAAYQAKFGVDDVSMGMVYTGWCYDTVNVLANAWKNVDPADFAAVNEYIKANPYDGVTGHLDFSNQSVPIYPTVESDPAKGVTHYFYQVQGGRHTTIAPDGDAEAAFVKPAWMQ</sequence>
<organism evidence="3">
    <name type="scientific">freshwater metagenome</name>
    <dbReference type="NCBI Taxonomy" id="449393"/>
    <lineage>
        <taxon>unclassified sequences</taxon>
        <taxon>metagenomes</taxon>
        <taxon>ecological metagenomes</taxon>
    </lineage>
</organism>
<protein>
    <submittedName>
        <fullName evidence="3">Unannotated protein</fullName>
    </submittedName>
</protein>
<dbReference type="PROSITE" id="PS51257">
    <property type="entry name" value="PROKAR_LIPOPROTEIN"/>
    <property type="match status" value="1"/>
</dbReference>
<dbReference type="PANTHER" id="PTHR30483:SF6">
    <property type="entry name" value="PERIPLASMIC BINDING PROTEIN OF ABC TRANSPORTER FOR NATURAL AMINO ACIDS"/>
    <property type="match status" value="1"/>
</dbReference>
<dbReference type="InterPro" id="IPR028082">
    <property type="entry name" value="Peripla_BP_I"/>
</dbReference>
<dbReference type="InterPro" id="IPR028081">
    <property type="entry name" value="Leu-bd"/>
</dbReference>
<dbReference type="InterPro" id="IPR051010">
    <property type="entry name" value="BCAA_transport"/>
</dbReference>
<dbReference type="PANTHER" id="PTHR30483">
    <property type="entry name" value="LEUCINE-SPECIFIC-BINDING PROTEIN"/>
    <property type="match status" value="1"/>
</dbReference>
<evidence type="ECO:0000256" key="1">
    <source>
        <dbReference type="ARBA" id="ARBA00022729"/>
    </source>
</evidence>
<name>A0A6J6KXJ1_9ZZZZ</name>
<dbReference type="AlphaFoldDB" id="A0A6J6KXJ1"/>